<sequence length="123" mass="13130">MDIAPLLQPFNGATWDNWDPVIPAQTYPVPFSTTFFLTCPGLAAVVVESGPFQYCQNSNNFIFNGERITMTCTPSGEWNANIILSGPGTPLDLIVNTPNAVKCNRFGPNLPVCLAAGGTLPIG</sequence>
<dbReference type="Proteomes" id="UP000887566">
    <property type="component" value="Unplaced"/>
</dbReference>
<dbReference type="AlphaFoldDB" id="A0A914WL16"/>
<evidence type="ECO:0000313" key="2">
    <source>
        <dbReference type="WBParaSite" id="PSAMB.scaffold4346size14936.g24073.t1"/>
    </source>
</evidence>
<accession>A0A914WL16</accession>
<dbReference type="WBParaSite" id="PSAMB.scaffold4346size14936.g24073.t1">
    <property type="protein sequence ID" value="PSAMB.scaffold4346size14936.g24073.t1"/>
    <property type="gene ID" value="PSAMB.scaffold4346size14936.g24073"/>
</dbReference>
<protein>
    <submittedName>
        <fullName evidence="2">Sushi domain-containing protein</fullName>
    </submittedName>
</protein>
<organism evidence="1 2">
    <name type="scientific">Plectus sambesii</name>
    <dbReference type="NCBI Taxonomy" id="2011161"/>
    <lineage>
        <taxon>Eukaryota</taxon>
        <taxon>Metazoa</taxon>
        <taxon>Ecdysozoa</taxon>
        <taxon>Nematoda</taxon>
        <taxon>Chromadorea</taxon>
        <taxon>Plectida</taxon>
        <taxon>Plectina</taxon>
        <taxon>Plectoidea</taxon>
        <taxon>Plectidae</taxon>
        <taxon>Plectus</taxon>
    </lineage>
</organism>
<keyword evidence="1" id="KW-1185">Reference proteome</keyword>
<proteinExistence type="predicted"/>
<evidence type="ECO:0000313" key="1">
    <source>
        <dbReference type="Proteomes" id="UP000887566"/>
    </source>
</evidence>
<reference evidence="2" key="1">
    <citation type="submission" date="2022-11" db="UniProtKB">
        <authorList>
            <consortium name="WormBaseParasite"/>
        </authorList>
    </citation>
    <scope>IDENTIFICATION</scope>
</reference>
<name>A0A914WL16_9BILA</name>